<gene>
    <name evidence="2" type="ORF">F4561_002668</name>
</gene>
<reference evidence="2 3" key="1">
    <citation type="submission" date="2020-08" db="EMBL/GenBank/DDBJ databases">
        <title>Sequencing the genomes of 1000 actinobacteria strains.</title>
        <authorList>
            <person name="Klenk H.-P."/>
        </authorList>
    </citation>
    <scope>NUCLEOTIDE SEQUENCE [LARGE SCALE GENOMIC DNA]</scope>
    <source>
        <strain evidence="2 3">DSM 102030</strain>
    </source>
</reference>
<evidence type="ECO:0000313" key="3">
    <source>
        <dbReference type="Proteomes" id="UP000523007"/>
    </source>
</evidence>
<protein>
    <submittedName>
        <fullName evidence="2">Uncharacterized protein</fullName>
    </submittedName>
</protein>
<dbReference type="Proteomes" id="UP000523007">
    <property type="component" value="Unassembled WGS sequence"/>
</dbReference>
<name>A0A7W7RH20_9ACTN</name>
<dbReference type="EMBL" id="JACHJT010000001">
    <property type="protein sequence ID" value="MBB4931848.1"/>
    <property type="molecule type" value="Genomic_DNA"/>
</dbReference>
<organism evidence="2 3">
    <name type="scientific">Lipingzhangella halophila</name>
    <dbReference type="NCBI Taxonomy" id="1783352"/>
    <lineage>
        <taxon>Bacteria</taxon>
        <taxon>Bacillati</taxon>
        <taxon>Actinomycetota</taxon>
        <taxon>Actinomycetes</taxon>
        <taxon>Streptosporangiales</taxon>
        <taxon>Nocardiopsidaceae</taxon>
        <taxon>Lipingzhangella</taxon>
    </lineage>
</organism>
<feature type="region of interest" description="Disordered" evidence="1">
    <location>
        <begin position="107"/>
        <end position="127"/>
    </location>
</feature>
<evidence type="ECO:0000256" key="1">
    <source>
        <dbReference type="SAM" id="MobiDB-lite"/>
    </source>
</evidence>
<accession>A0A7W7RH20</accession>
<proteinExistence type="predicted"/>
<feature type="compositionally biased region" description="Polar residues" evidence="1">
    <location>
        <begin position="107"/>
        <end position="118"/>
    </location>
</feature>
<sequence length="127" mass="14244">MRITKVDIHHRTISGLGSHPPVDRDLRRRAHRVRGAGEATAPRDTNAYAGSIHVERLEPHGYRIIADVDHARYVEWDTSPHEIRPRTAQALYWPGAAHPVARVQHPGTTGQHTMSRALSQAHGRTHV</sequence>
<keyword evidence="3" id="KW-1185">Reference proteome</keyword>
<evidence type="ECO:0000313" key="2">
    <source>
        <dbReference type="EMBL" id="MBB4931848.1"/>
    </source>
</evidence>
<dbReference type="AlphaFoldDB" id="A0A7W7RH20"/>
<comment type="caution">
    <text evidence="2">The sequence shown here is derived from an EMBL/GenBank/DDBJ whole genome shotgun (WGS) entry which is preliminary data.</text>
</comment>
<dbReference type="RefSeq" id="WP_184578674.1">
    <property type="nucleotide sequence ID" value="NZ_JACHJT010000001.1"/>
</dbReference>